<dbReference type="EMBL" id="CP134145">
    <property type="protein sequence ID" value="WNC73860.1"/>
    <property type="molecule type" value="Genomic_DNA"/>
</dbReference>
<evidence type="ECO:0000256" key="1">
    <source>
        <dbReference type="SAM" id="Phobius"/>
    </source>
</evidence>
<dbReference type="InterPro" id="IPR002035">
    <property type="entry name" value="VWF_A"/>
</dbReference>
<proteinExistence type="predicted"/>
<keyword evidence="1" id="KW-1133">Transmembrane helix</keyword>
<dbReference type="Proteomes" id="UP001258994">
    <property type="component" value="Chromosome"/>
</dbReference>
<feature type="domain" description="VWFA" evidence="2">
    <location>
        <begin position="95"/>
        <end position="279"/>
    </location>
</feature>
<dbReference type="Gene3D" id="3.40.50.410">
    <property type="entry name" value="von Willebrand factor, type A domain"/>
    <property type="match status" value="1"/>
</dbReference>
<feature type="transmembrane region" description="Helical" evidence="1">
    <location>
        <begin position="301"/>
        <end position="323"/>
    </location>
</feature>
<keyword evidence="1" id="KW-0472">Membrane</keyword>
<keyword evidence="4" id="KW-1185">Reference proteome</keyword>
<sequence length="350" mass="38948">MIEFAYPWAFVLLALPFIVYLVAPAYKEQRDSLQVPYFKRLVEVSGEQPRAGAVLLKRRTIQKVLLVIGWIALIVAIAKPEYVGEPIEQKKSAREIMVALDLSGSMSEQDFTDQTGNKVDRLVASKIVMKEFASQRQGDRLGLILFADAAYLQAPFTDDISTWQNLLDDTQLGYAGFATAFGDAIGLAIATFEQEKSKQRILILLTDGDDTGSKMTPIKAAEIAAKHDIKIYTIAVGDPSSKGVYKMDLPTLEKVAEITNGASFEAQNKAQLQLAYETINNLEKQQYETLSYRPRTSVHHWAFAVYFIANLLVVLIFLTAQLIKQKTVKNLPVNERNDVSNKVSKGEAHG</sequence>
<gene>
    <name evidence="3" type="ORF">RGQ13_07675</name>
</gene>
<name>A0ABY9TYC0_9GAMM</name>
<protein>
    <submittedName>
        <fullName evidence="3">VWA domain-containing protein</fullName>
    </submittedName>
</protein>
<evidence type="ECO:0000259" key="2">
    <source>
        <dbReference type="PROSITE" id="PS50234"/>
    </source>
</evidence>
<reference evidence="4" key="1">
    <citation type="submission" date="2023-09" db="EMBL/GenBank/DDBJ databases">
        <authorList>
            <person name="Li S."/>
            <person name="Li X."/>
            <person name="Zhang C."/>
            <person name="Zhao Z."/>
        </authorList>
    </citation>
    <scope>NUCLEOTIDE SEQUENCE [LARGE SCALE GENOMIC DNA]</scope>
    <source>
        <strain evidence="4">SQ149</strain>
    </source>
</reference>
<keyword evidence="1" id="KW-0812">Transmembrane</keyword>
<dbReference type="PROSITE" id="PS50234">
    <property type="entry name" value="VWFA"/>
    <property type="match status" value="1"/>
</dbReference>
<dbReference type="PANTHER" id="PTHR22550:SF18">
    <property type="entry name" value="VWFA DOMAIN-CONTAINING PROTEIN"/>
    <property type="match status" value="1"/>
</dbReference>
<feature type="transmembrane region" description="Helical" evidence="1">
    <location>
        <begin position="172"/>
        <end position="192"/>
    </location>
</feature>
<dbReference type="RefSeq" id="WP_348392970.1">
    <property type="nucleotide sequence ID" value="NZ_CP134145.1"/>
</dbReference>
<feature type="transmembrane region" description="Helical" evidence="1">
    <location>
        <begin position="6"/>
        <end position="23"/>
    </location>
</feature>
<dbReference type="SUPFAM" id="SSF53300">
    <property type="entry name" value="vWA-like"/>
    <property type="match status" value="1"/>
</dbReference>
<feature type="transmembrane region" description="Helical" evidence="1">
    <location>
        <begin position="60"/>
        <end position="78"/>
    </location>
</feature>
<dbReference type="SMART" id="SM00327">
    <property type="entry name" value="VWA"/>
    <property type="match status" value="1"/>
</dbReference>
<dbReference type="InterPro" id="IPR036465">
    <property type="entry name" value="vWFA_dom_sf"/>
</dbReference>
<evidence type="ECO:0000313" key="4">
    <source>
        <dbReference type="Proteomes" id="UP001258994"/>
    </source>
</evidence>
<evidence type="ECO:0000313" key="3">
    <source>
        <dbReference type="EMBL" id="WNC73860.1"/>
    </source>
</evidence>
<dbReference type="InterPro" id="IPR050768">
    <property type="entry name" value="UPF0353/GerABKA_families"/>
</dbReference>
<dbReference type="Pfam" id="PF00092">
    <property type="entry name" value="VWA"/>
    <property type="match status" value="1"/>
</dbReference>
<accession>A0ABY9TYC0</accession>
<organism evidence="3 4">
    <name type="scientific">Thalassotalea psychrophila</name>
    <dbReference type="NCBI Taxonomy" id="3065647"/>
    <lineage>
        <taxon>Bacteria</taxon>
        <taxon>Pseudomonadati</taxon>
        <taxon>Pseudomonadota</taxon>
        <taxon>Gammaproteobacteria</taxon>
        <taxon>Alteromonadales</taxon>
        <taxon>Colwelliaceae</taxon>
        <taxon>Thalassotalea</taxon>
    </lineage>
</organism>
<dbReference type="PANTHER" id="PTHR22550">
    <property type="entry name" value="SPORE GERMINATION PROTEIN"/>
    <property type="match status" value="1"/>
</dbReference>